<dbReference type="InterPro" id="IPR038718">
    <property type="entry name" value="SNF2-like_sf"/>
</dbReference>
<keyword evidence="4" id="KW-0067">ATP-binding</keyword>
<evidence type="ECO:0000256" key="6">
    <source>
        <dbReference type="SAM" id="MobiDB-lite"/>
    </source>
</evidence>
<feature type="region of interest" description="Disordered" evidence="6">
    <location>
        <begin position="738"/>
        <end position="757"/>
    </location>
</feature>
<keyword evidence="5" id="KW-0863">Zinc-finger</keyword>
<evidence type="ECO:0000256" key="4">
    <source>
        <dbReference type="ARBA" id="ARBA00022840"/>
    </source>
</evidence>
<feature type="region of interest" description="Disordered" evidence="6">
    <location>
        <begin position="792"/>
        <end position="825"/>
    </location>
</feature>
<dbReference type="PANTHER" id="PTHR45626">
    <property type="entry name" value="TRANSCRIPTION TERMINATION FACTOR 2-RELATED"/>
    <property type="match status" value="1"/>
</dbReference>
<dbReference type="Gene3D" id="3.40.50.10810">
    <property type="entry name" value="Tandem AAA-ATPase domain"/>
    <property type="match status" value="1"/>
</dbReference>
<keyword evidence="11" id="KW-1185">Reference proteome</keyword>
<dbReference type="GO" id="GO:0004386">
    <property type="term" value="F:helicase activity"/>
    <property type="evidence" value="ECO:0007669"/>
    <property type="project" value="UniProtKB-KW"/>
</dbReference>
<sequence>MSHSTSDPNQLFHFIEDDSDQITNIPASLLAISPPTEREPALPSHQLPSASAATDLPPERKPLPLGAPIDPNPHQHFPLTAHNSITTTINVTDGQPLVPPSDAMQHSPPQDTTAPKPPALHPPLLRRSPFPLCPFPLLSFNPLHPFRNALTANDQSCDQTLLPFLGEQPHPFPLPSNSIDPALLHLPTEEQPPLPAAEESIFPVGEQSIFPVPEESIFPVLGDLIDPALLRLPGEPLRLQIPPPRIATPPQQPPPPKPQPSSADAQDIREILKSNEHCSEAKAEKDAPSEMRVTLLKHQRQALAWMVEREQPGKPPGHPRGGILADDQGFGKTLSAIALIMHNKPPATHTTHGAANLIVAPTSVLHQWAGEIRNHVAPEFRPRVLLYHGANRRRFAPTLNEYDIVITSYGVLGTEFPKVLERDEKRNPIVRRTRGPLYELKWYRVVLDEAQAIKNFRSERFHAVKELDTIHKWSLTGTPIQNTIDDVYAQFLFLGYKVVGTHREWVLKYKIPLEGSSRLSARKKEVLIKKFQSILGVVLLRRAKSDKISGKSILELPPKTTNVRELTFTRTESRYYQRVEVWTVRRMHNAGEAENQFAFTYVTLLRLRQACNHPALCEWDSGTKFRFSDEELDVVEIRMSTKCLFKQLPTAVQQRLYVALGPEATSEYAQQCPICMDIITADGIVTKCGHIFCMSDFEKWISTNDTCPFCRGNLSNEDEYMSLEGVRKEVHALERRRRRLKQKEAKQKAEQAIREDKEKAELNFSGKRCNEGNSKMQPELKKVHLGEDVRSVCSGSSMDSSGSWEEEDDTQAKRMERKESDVSSTRSTKIRAFMDDYKNIVETTNDKALCFSQWTRMFDLLEVALTEEGYEYVRLDGTMSLKARQDAMQKFQTRCECRLFLISLNAGSTGLNLTNANRVFLLDSWWNPAVEDQAVDRVHRIGQTKPVFVTKYKIKDTVENKILQIQERKRGIIDGALGVEGLKTAGRRRLTMRDLMRMISDVAENVGQRAMAESNDLDASMANDALDFASSF</sequence>
<proteinExistence type="predicted"/>
<comment type="caution">
    <text evidence="10">The sequence shown here is derived from an EMBL/GenBank/DDBJ whole genome shotgun (WGS) entry which is preliminary data.</text>
</comment>
<accession>A0A2V3IWH1</accession>
<reference evidence="10 11" key="1">
    <citation type="journal article" date="2018" name="Mol. Biol. Evol.">
        <title>Analysis of the draft genome of the red seaweed Gracilariopsis chorda provides insights into genome size evolution in Rhodophyta.</title>
        <authorList>
            <person name="Lee J."/>
            <person name="Yang E.C."/>
            <person name="Graf L."/>
            <person name="Yang J.H."/>
            <person name="Qiu H."/>
            <person name="Zel Zion U."/>
            <person name="Chan C.X."/>
            <person name="Stephens T.G."/>
            <person name="Weber A.P.M."/>
            <person name="Boo G.H."/>
            <person name="Boo S.M."/>
            <person name="Kim K.M."/>
            <person name="Shin Y."/>
            <person name="Jung M."/>
            <person name="Lee S.J."/>
            <person name="Yim H.S."/>
            <person name="Lee J.H."/>
            <person name="Bhattacharya D."/>
            <person name="Yoon H.S."/>
        </authorList>
    </citation>
    <scope>NUCLEOTIDE SEQUENCE [LARGE SCALE GENOMIC DNA]</scope>
    <source>
        <strain evidence="10 11">SKKU-2015</strain>
        <tissue evidence="10">Whole body</tissue>
    </source>
</reference>
<keyword evidence="5" id="KW-0862">Zinc</keyword>
<dbReference type="PANTHER" id="PTHR45626:SF16">
    <property type="entry name" value="ATP-DEPENDENT HELICASE ULS1"/>
    <property type="match status" value="1"/>
</dbReference>
<feature type="region of interest" description="Disordered" evidence="6">
    <location>
        <begin position="91"/>
        <end position="118"/>
    </location>
</feature>
<evidence type="ECO:0000256" key="5">
    <source>
        <dbReference type="PROSITE-ProRule" id="PRU00175"/>
    </source>
</evidence>
<dbReference type="InterPro" id="IPR014001">
    <property type="entry name" value="Helicase_ATP-bd"/>
</dbReference>
<feature type="region of interest" description="Disordered" evidence="6">
    <location>
        <begin position="240"/>
        <end position="264"/>
    </location>
</feature>
<name>A0A2V3IWH1_9FLOR</name>
<keyword evidence="1" id="KW-0547">Nucleotide-binding</keyword>
<dbReference type="AlphaFoldDB" id="A0A2V3IWH1"/>
<feature type="compositionally biased region" description="Low complexity" evidence="6">
    <location>
        <begin position="794"/>
        <end position="803"/>
    </location>
</feature>
<evidence type="ECO:0000256" key="1">
    <source>
        <dbReference type="ARBA" id="ARBA00022741"/>
    </source>
</evidence>
<dbReference type="GO" id="GO:0005524">
    <property type="term" value="F:ATP binding"/>
    <property type="evidence" value="ECO:0007669"/>
    <property type="project" value="UniProtKB-KW"/>
</dbReference>
<dbReference type="STRING" id="448386.A0A2V3IWH1"/>
<dbReference type="GO" id="GO:0006281">
    <property type="term" value="P:DNA repair"/>
    <property type="evidence" value="ECO:0007669"/>
    <property type="project" value="TreeGrafter"/>
</dbReference>
<dbReference type="CDD" id="cd18008">
    <property type="entry name" value="DEXDc_SHPRH-like"/>
    <property type="match status" value="1"/>
</dbReference>
<evidence type="ECO:0000313" key="11">
    <source>
        <dbReference type="Proteomes" id="UP000247409"/>
    </source>
</evidence>
<evidence type="ECO:0000256" key="2">
    <source>
        <dbReference type="ARBA" id="ARBA00022801"/>
    </source>
</evidence>
<dbReference type="PROSITE" id="PS51194">
    <property type="entry name" value="HELICASE_CTER"/>
    <property type="match status" value="1"/>
</dbReference>
<feature type="region of interest" description="Disordered" evidence="6">
    <location>
        <begin position="33"/>
        <end position="67"/>
    </location>
</feature>
<protein>
    <submittedName>
        <fullName evidence="10">Putative ATP-dependent helicase</fullName>
    </submittedName>
</protein>
<dbReference type="InterPro" id="IPR001650">
    <property type="entry name" value="Helicase_C-like"/>
</dbReference>
<dbReference type="GO" id="GO:0008270">
    <property type="term" value="F:zinc ion binding"/>
    <property type="evidence" value="ECO:0007669"/>
    <property type="project" value="UniProtKB-KW"/>
</dbReference>
<dbReference type="Pfam" id="PF00271">
    <property type="entry name" value="Helicase_C"/>
    <property type="match status" value="1"/>
</dbReference>
<dbReference type="Pfam" id="PF00176">
    <property type="entry name" value="SNF2-rel_dom"/>
    <property type="match status" value="1"/>
</dbReference>
<evidence type="ECO:0000313" key="10">
    <source>
        <dbReference type="EMBL" id="PXF46494.1"/>
    </source>
</evidence>
<dbReference type="SMART" id="SM00490">
    <property type="entry name" value="HELICc"/>
    <property type="match status" value="1"/>
</dbReference>
<dbReference type="Pfam" id="PF13639">
    <property type="entry name" value="zf-RING_2"/>
    <property type="match status" value="1"/>
</dbReference>
<dbReference type="InterPro" id="IPR000330">
    <property type="entry name" value="SNF2_N"/>
</dbReference>
<evidence type="ECO:0000256" key="3">
    <source>
        <dbReference type="ARBA" id="ARBA00022806"/>
    </source>
</evidence>
<feature type="domain" description="Helicase C-terminal" evidence="9">
    <location>
        <begin position="836"/>
        <end position="990"/>
    </location>
</feature>
<keyword evidence="2" id="KW-0378">Hydrolase</keyword>
<dbReference type="GO" id="GO:0005634">
    <property type="term" value="C:nucleus"/>
    <property type="evidence" value="ECO:0007669"/>
    <property type="project" value="TreeGrafter"/>
</dbReference>
<dbReference type="PROSITE" id="PS51192">
    <property type="entry name" value="HELICASE_ATP_BIND_1"/>
    <property type="match status" value="1"/>
</dbReference>
<dbReference type="InterPro" id="IPR049730">
    <property type="entry name" value="SNF2/RAD54-like_C"/>
</dbReference>
<dbReference type="InterPro" id="IPR050628">
    <property type="entry name" value="SNF2_RAD54_helicase_TF"/>
</dbReference>
<dbReference type="SMART" id="SM00487">
    <property type="entry name" value="DEXDc"/>
    <property type="match status" value="1"/>
</dbReference>
<feature type="domain" description="Helicase ATP-binding" evidence="8">
    <location>
        <begin position="313"/>
        <end position="497"/>
    </location>
</feature>
<gene>
    <name evidence="10" type="ORF">BWQ96_03729</name>
</gene>
<dbReference type="InterPro" id="IPR013083">
    <property type="entry name" value="Znf_RING/FYVE/PHD"/>
</dbReference>
<feature type="compositionally biased region" description="Pro residues" evidence="6">
    <location>
        <begin position="241"/>
        <end position="259"/>
    </location>
</feature>
<keyword evidence="5" id="KW-0479">Metal-binding</keyword>
<feature type="compositionally biased region" description="Basic and acidic residues" evidence="6">
    <location>
        <begin position="810"/>
        <end position="821"/>
    </location>
</feature>
<dbReference type="Gene3D" id="3.40.50.300">
    <property type="entry name" value="P-loop containing nucleotide triphosphate hydrolases"/>
    <property type="match status" value="1"/>
</dbReference>
<organism evidence="10 11">
    <name type="scientific">Gracilariopsis chorda</name>
    <dbReference type="NCBI Taxonomy" id="448386"/>
    <lineage>
        <taxon>Eukaryota</taxon>
        <taxon>Rhodophyta</taxon>
        <taxon>Florideophyceae</taxon>
        <taxon>Rhodymeniophycidae</taxon>
        <taxon>Gracilariales</taxon>
        <taxon>Gracilariaceae</taxon>
        <taxon>Gracilariopsis</taxon>
    </lineage>
</organism>
<dbReference type="SUPFAM" id="SSF52540">
    <property type="entry name" value="P-loop containing nucleoside triphosphate hydrolases"/>
    <property type="match status" value="2"/>
</dbReference>
<dbReference type="EMBL" id="NBIV01000037">
    <property type="protein sequence ID" value="PXF46494.1"/>
    <property type="molecule type" value="Genomic_DNA"/>
</dbReference>
<dbReference type="Gene3D" id="3.30.40.10">
    <property type="entry name" value="Zinc/RING finger domain, C3HC4 (zinc finger)"/>
    <property type="match status" value="1"/>
</dbReference>
<dbReference type="InterPro" id="IPR027417">
    <property type="entry name" value="P-loop_NTPase"/>
</dbReference>
<keyword evidence="3 10" id="KW-0347">Helicase</keyword>
<evidence type="ECO:0000259" key="8">
    <source>
        <dbReference type="PROSITE" id="PS51192"/>
    </source>
</evidence>
<dbReference type="Proteomes" id="UP000247409">
    <property type="component" value="Unassembled WGS sequence"/>
</dbReference>
<dbReference type="InterPro" id="IPR001841">
    <property type="entry name" value="Znf_RING"/>
</dbReference>
<dbReference type="PROSITE" id="PS50089">
    <property type="entry name" value="ZF_RING_2"/>
    <property type="match status" value="1"/>
</dbReference>
<dbReference type="SMART" id="SM00184">
    <property type="entry name" value="RING"/>
    <property type="match status" value="1"/>
</dbReference>
<dbReference type="CDD" id="cd18793">
    <property type="entry name" value="SF2_C_SNF"/>
    <property type="match status" value="1"/>
</dbReference>
<feature type="compositionally biased region" description="Basic and acidic residues" evidence="6">
    <location>
        <begin position="742"/>
        <end position="757"/>
    </location>
</feature>
<evidence type="ECO:0000259" key="9">
    <source>
        <dbReference type="PROSITE" id="PS51194"/>
    </source>
</evidence>
<dbReference type="GO" id="GO:0016787">
    <property type="term" value="F:hydrolase activity"/>
    <property type="evidence" value="ECO:0007669"/>
    <property type="project" value="UniProtKB-KW"/>
</dbReference>
<dbReference type="GO" id="GO:0008094">
    <property type="term" value="F:ATP-dependent activity, acting on DNA"/>
    <property type="evidence" value="ECO:0007669"/>
    <property type="project" value="TreeGrafter"/>
</dbReference>
<evidence type="ECO:0000259" key="7">
    <source>
        <dbReference type="PROSITE" id="PS50089"/>
    </source>
</evidence>
<dbReference type="SUPFAM" id="SSF57850">
    <property type="entry name" value="RING/U-box"/>
    <property type="match status" value="1"/>
</dbReference>
<feature type="domain" description="RING-type" evidence="7">
    <location>
        <begin position="672"/>
        <end position="711"/>
    </location>
</feature>
<dbReference type="OrthoDB" id="4751at2759"/>